<evidence type="ECO:0000313" key="2">
    <source>
        <dbReference type="Proteomes" id="UP000306319"/>
    </source>
</evidence>
<evidence type="ECO:0000313" key="1">
    <source>
        <dbReference type="EMBL" id="TGY80477.1"/>
    </source>
</evidence>
<sequence>MLENLNGYKIFLASKSPRRRELLQMLRIPFKVVTINGIDESFPDDISPLQVPEFISRKKAKVYLERMQPKELVITADTMVICGDRIMGKPKNPEDAVEMLLCLSGKTHQVATGVTISTADRTVSFSSVTDVTFAPLSEEEIRFYVDNYQPFDKAGAYGIQEWIGAVAVSGINGSYYNVMGLPVHRLFQELKQF</sequence>
<proteinExistence type="predicted"/>
<reference evidence="1" key="1">
    <citation type="submission" date="2019-04" db="EMBL/GenBank/DDBJ databases">
        <title>Microbes associate with the intestines of laboratory mice.</title>
        <authorList>
            <person name="Navarre W."/>
            <person name="Wong E."/>
            <person name="Huang K."/>
            <person name="Tropini C."/>
            <person name="Ng K."/>
            <person name="Yu B."/>
        </authorList>
    </citation>
    <scope>NUCLEOTIDE SEQUENCE</scope>
    <source>
        <strain evidence="1">NM04_E33</strain>
    </source>
</reference>
<dbReference type="EMBL" id="SRYB01000002">
    <property type="protein sequence ID" value="TGY80477.1"/>
    <property type="molecule type" value="Genomic_DNA"/>
</dbReference>
<keyword evidence="2" id="KW-1185">Reference proteome</keyword>
<comment type="caution">
    <text evidence="1">The sequence shown here is derived from an EMBL/GenBank/DDBJ whole genome shotgun (WGS) entry which is preliminary data.</text>
</comment>
<organism evidence="1 2">
    <name type="scientific">Lepagella muris</name>
    <dbReference type="NCBI Taxonomy" id="3032870"/>
    <lineage>
        <taxon>Bacteria</taxon>
        <taxon>Pseudomonadati</taxon>
        <taxon>Bacteroidota</taxon>
        <taxon>Bacteroidia</taxon>
        <taxon>Bacteroidales</taxon>
        <taxon>Muribaculaceae</taxon>
        <taxon>Lepagella</taxon>
    </lineage>
</organism>
<accession>A0AC61RJL9</accession>
<gene>
    <name evidence="1" type="primary">maf</name>
    <name evidence="1" type="ORF">E5331_01770</name>
</gene>
<dbReference type="Proteomes" id="UP000306319">
    <property type="component" value="Unassembled WGS sequence"/>
</dbReference>
<protein>
    <submittedName>
        <fullName evidence="1">Septum formation protein Maf</fullName>
    </submittedName>
</protein>
<name>A0AC61RJL9_9BACT</name>